<organism evidence="2 3">
    <name type="scientific">Marchantia polymorpha subsp. ruderalis</name>
    <dbReference type="NCBI Taxonomy" id="1480154"/>
    <lineage>
        <taxon>Eukaryota</taxon>
        <taxon>Viridiplantae</taxon>
        <taxon>Streptophyta</taxon>
        <taxon>Embryophyta</taxon>
        <taxon>Marchantiophyta</taxon>
        <taxon>Marchantiopsida</taxon>
        <taxon>Marchantiidae</taxon>
        <taxon>Marchantiales</taxon>
        <taxon>Marchantiaceae</taxon>
        <taxon>Marchantia</taxon>
    </lineage>
</organism>
<dbReference type="EMBL" id="LVLJ01001301">
    <property type="protein sequence ID" value="OAE30548.1"/>
    <property type="molecule type" value="Genomic_DNA"/>
</dbReference>
<gene>
    <name evidence="2" type="ORF">AXG93_977s1340</name>
</gene>
<comment type="caution">
    <text evidence="2">The sequence shown here is derived from an EMBL/GenBank/DDBJ whole genome shotgun (WGS) entry which is preliminary data.</text>
</comment>
<dbReference type="Proteomes" id="UP000077202">
    <property type="component" value="Unassembled WGS sequence"/>
</dbReference>
<evidence type="ECO:0000313" key="2">
    <source>
        <dbReference type="EMBL" id="OAE30548.1"/>
    </source>
</evidence>
<evidence type="ECO:0000313" key="3">
    <source>
        <dbReference type="Proteomes" id="UP000077202"/>
    </source>
</evidence>
<feature type="region of interest" description="Disordered" evidence="1">
    <location>
        <begin position="179"/>
        <end position="211"/>
    </location>
</feature>
<name>A0A176WBH5_MARPO</name>
<evidence type="ECO:0000256" key="1">
    <source>
        <dbReference type="SAM" id="MobiDB-lite"/>
    </source>
</evidence>
<keyword evidence="3" id="KW-1185">Reference proteome</keyword>
<protein>
    <submittedName>
        <fullName evidence="2">Uncharacterized protein</fullName>
    </submittedName>
</protein>
<accession>A0A176WBH5</accession>
<feature type="compositionally biased region" description="Basic residues" evidence="1">
    <location>
        <begin position="184"/>
        <end position="195"/>
    </location>
</feature>
<reference evidence="2" key="1">
    <citation type="submission" date="2016-03" db="EMBL/GenBank/DDBJ databases">
        <title>Mechanisms controlling the formation of the plant cell surface in tip-growing cells are functionally conserved among land plants.</title>
        <authorList>
            <person name="Honkanen S."/>
            <person name="Jones V.A."/>
            <person name="Morieri G."/>
            <person name="Champion C."/>
            <person name="Hetherington A.J."/>
            <person name="Kelly S."/>
            <person name="Saint-Marcoux D."/>
            <person name="Proust H."/>
            <person name="Prescott H."/>
            <person name="Dolan L."/>
        </authorList>
    </citation>
    <scope>NUCLEOTIDE SEQUENCE [LARGE SCALE GENOMIC DNA]</scope>
    <source>
        <tissue evidence="2">Whole gametophyte</tissue>
    </source>
</reference>
<sequence>MGPAVKTGESLLAVCLCLDPLQSCFLVRARVGVTLISGVVLLLCAVDRGLDLITGRPIYVSLTTVPAKGSAFGAFGKCSFVEGSSAEGSSAQAKTSAFGSNPCRGAFAEDVRSIQHKRLSHRGNEFVTTYAFGGRFLRPSAFVASAVFVVRFCLRRKAMPSPLRCSFCGRMHLLRSDSPSAERFRRKKKGQRKRQQTIPLPRAPSSLVPSAKEETHSRIFNLAFAQARDAQQENLRRTCGEFVDNALHESVREIGRECVAAESCGELQREIAASSPELPTRSSRVCREFARSSRQQRIGEWLRERNQPPRGYRPHPERWQVSDWKQVLERCAREEDDLLFECESVQVTKEEEISFGALFKNCKSSKNGYKTRDYKDRKRRNVAVALLKILQPHMTTYMTS</sequence>
<proteinExistence type="predicted"/>
<dbReference type="AlphaFoldDB" id="A0A176WBH5"/>